<name>B4NPF9_DROWI</name>
<dbReference type="GO" id="GO:0046872">
    <property type="term" value="F:metal ion binding"/>
    <property type="evidence" value="ECO:0007669"/>
    <property type="project" value="UniProtKB-KW"/>
</dbReference>
<evidence type="ECO:0000313" key="13">
    <source>
        <dbReference type="EMBL" id="EDW86399.2"/>
    </source>
</evidence>
<dbReference type="SMART" id="SM00132">
    <property type="entry name" value="LIM"/>
    <property type="match status" value="1"/>
</dbReference>
<keyword evidence="3 8" id="KW-0479">Metal-binding</keyword>
<dbReference type="InterPro" id="IPR036872">
    <property type="entry name" value="CH_dom_sf"/>
</dbReference>
<feature type="compositionally biased region" description="Basic and acidic residues" evidence="9">
    <location>
        <begin position="525"/>
        <end position="534"/>
    </location>
</feature>
<dbReference type="PROSITE" id="PS50021">
    <property type="entry name" value="CH"/>
    <property type="match status" value="1"/>
</dbReference>
<dbReference type="FunFam" id="1.10.418.10:FF:000023">
    <property type="entry name" value="EH domain-binding protein 1 isoform X1"/>
    <property type="match status" value="1"/>
</dbReference>
<dbReference type="eggNOG" id="ENOG502QWQX">
    <property type="taxonomic scope" value="Eukaryota"/>
</dbReference>
<feature type="domain" description="BMERB" evidence="12">
    <location>
        <begin position="838"/>
        <end position="1018"/>
    </location>
</feature>
<feature type="domain" description="Calponin-homology (CH)" evidence="10">
    <location>
        <begin position="4"/>
        <end position="110"/>
    </location>
</feature>
<feature type="region of interest" description="Disordered" evidence="9">
    <location>
        <begin position="781"/>
        <end position="816"/>
    </location>
</feature>
<dbReference type="PROSITE" id="PS51848">
    <property type="entry name" value="BMERB"/>
    <property type="match status" value="1"/>
</dbReference>
<dbReference type="SUPFAM" id="SSF47576">
    <property type="entry name" value="Calponin-homology domain, CH-domain"/>
    <property type="match status" value="1"/>
</dbReference>
<keyword evidence="4" id="KW-0967">Endosome</keyword>
<dbReference type="Pfam" id="PF00412">
    <property type="entry name" value="LIM"/>
    <property type="match status" value="1"/>
</dbReference>
<dbReference type="Gene3D" id="2.10.110.10">
    <property type="entry name" value="Cysteine Rich Protein"/>
    <property type="match status" value="1"/>
</dbReference>
<keyword evidence="2" id="KW-0597">Phosphoprotein</keyword>
<gene>
    <name evidence="13" type="primary">Dwil\GK17790</name>
    <name evidence="13" type="ORF">Dwil_GK17790</name>
</gene>
<dbReference type="PROSITE" id="PS50023">
    <property type="entry name" value="LIM_DOMAIN_2"/>
    <property type="match status" value="1"/>
</dbReference>
<dbReference type="PANTHER" id="PTHR23167">
    <property type="entry name" value="CALPONIN HOMOLOGY DOMAIN-CONTAINING PROTEIN DDB_G0272472-RELATED"/>
    <property type="match status" value="1"/>
</dbReference>
<dbReference type="FunCoup" id="B4NPF9">
    <property type="interactions" value="597"/>
</dbReference>
<feature type="region of interest" description="Disordered" evidence="9">
    <location>
        <begin position="331"/>
        <end position="355"/>
    </location>
</feature>
<feature type="compositionally biased region" description="Basic and acidic residues" evidence="9">
    <location>
        <begin position="409"/>
        <end position="427"/>
    </location>
</feature>
<feature type="region of interest" description="Disordered" evidence="9">
    <location>
        <begin position="887"/>
        <end position="911"/>
    </location>
</feature>
<dbReference type="OrthoDB" id="10017054at2759"/>
<dbReference type="PROSITE" id="PS00478">
    <property type="entry name" value="LIM_DOMAIN_1"/>
    <property type="match status" value="1"/>
</dbReference>
<dbReference type="EMBL" id="CH964291">
    <property type="protein sequence ID" value="EDW86399.2"/>
    <property type="molecule type" value="Genomic_DNA"/>
</dbReference>
<feature type="compositionally biased region" description="Low complexity" evidence="9">
    <location>
        <begin position="120"/>
        <end position="129"/>
    </location>
</feature>
<accession>B4NPF9</accession>
<evidence type="ECO:0000259" key="12">
    <source>
        <dbReference type="PROSITE" id="PS51848"/>
    </source>
</evidence>
<dbReference type="STRING" id="7260.B4NPF9"/>
<feature type="compositionally biased region" description="Pro residues" evidence="9">
    <location>
        <begin position="540"/>
        <end position="550"/>
    </location>
</feature>
<dbReference type="CDD" id="cd09400">
    <property type="entry name" value="LIM_like_1"/>
    <property type="match status" value="1"/>
</dbReference>
<dbReference type="PANTHER" id="PTHR23167:SF84">
    <property type="entry name" value="ALPHA ACTININ 3-RELATED"/>
    <property type="match status" value="1"/>
</dbReference>
<evidence type="ECO:0000256" key="2">
    <source>
        <dbReference type="ARBA" id="ARBA00022553"/>
    </source>
</evidence>
<dbReference type="InterPro" id="IPR001781">
    <property type="entry name" value="Znf_LIM"/>
</dbReference>
<evidence type="ECO:0008006" key="15">
    <source>
        <dbReference type="Google" id="ProtNLM"/>
    </source>
</evidence>
<evidence type="ECO:0000256" key="6">
    <source>
        <dbReference type="ARBA" id="ARBA00023038"/>
    </source>
</evidence>
<feature type="compositionally biased region" description="Polar residues" evidence="9">
    <location>
        <begin position="668"/>
        <end position="681"/>
    </location>
</feature>
<dbReference type="Pfam" id="PF12130">
    <property type="entry name" value="bMERB_dom"/>
    <property type="match status" value="1"/>
</dbReference>
<sequence length="1089" mass="121252">MAERRGTKALEHWCRRMTEGYDGVKIENMTTSWRDGLAFCAMIHHFRPDLINFDDLKKADIYENNDLAFSTAEKYLGIPALLDAADMAAYDVPDRLSILTYLSQFYKVFGQSQNAATRSISKQRSSYSSTEQNSEEQLSTSKESSPKMTPTVGILRRDPCQKCQLPVFLAERMLIGKQVYHRTCLKCARCASQLTPGSFYETEVNNEYCCETCPDEDTDVAGGPGGGGGAGGGDDGDIKVISNNNLTPSHNSISERLAFFEQNRVLPSKINAKPASTEGQEVLESSVSDEEKREHINGLDDKMANSEQNKIGMVYKQNLALSSFLQQTVTETDSESVAQPNGSEATPPAIETPSPRFTVTAQLSLHNEEEAPSLPSDPVVPELPEETAEATPEAIENPDDSVTAALPPHVEETSDDVKDTEEPRIDVALEPIETEQIKEDAKHHDDEQLEESQIKSEEIVVPPESTTNEKHYPEGLNPFDSDDSSGEEEAERVIVPDRTVPKSETNAKTDESLNPFDSSDDEVELEKQRSDYNKKTPSSKIPPPRPPPPQISRNVVNGDPSERQLDSSSSSLSSSHNKKIPLPTPRTSLSQSRTSTPESTPVQSNRFDRTRGSTQSLQRNTDGRGSSTSLPSSSEGTVRSRKTHRAPVAPKASQELFPSLKAAGSGDIMNSNESRQNSPKLSNKKRQAPAPPKPARLDTSEAAEATSDSLPNTHRRMIPLDQSLLADDVGSLSNCDDDLKQHVKNEEDVVYRRILVPPAIETPTHGDSQPLSHNRQLEKLKDNKEAQNRTRQTQVVKTPLSIGGGQFATATESPGFYDKSIHGKWKRRKGPAPGVPIPPRKLPQMLPLQEIRHELEIIEVQQQGLEKQGVILEKMIRDRCEGSSSIEAAKSNDTPSGSHAENSAASSAVEQAQNSKEVEDLILQLFELVNEKNELFRRQAELMYLRRQHRLEQDQADIEYEIRVLMGQPEQNKTDSDKAREELLIARLVEIVELRNEVIDCLETDRLREAEEDLSIKERLHLYNAKRETSAILEKSKTPNIKLSKKEKKQLKEVKKLSKSKNHDLDKDADESEVKVALDKVKKKRKLFF</sequence>
<feature type="region of interest" description="Disordered" evidence="9">
    <location>
        <begin position="120"/>
        <end position="153"/>
    </location>
</feature>
<dbReference type="Pfam" id="PF00307">
    <property type="entry name" value="CH"/>
    <property type="match status" value="1"/>
</dbReference>
<dbReference type="InParanoid" id="B4NPF9"/>
<feature type="region of interest" description="Disordered" evidence="9">
    <location>
        <begin position="368"/>
        <end position="721"/>
    </location>
</feature>
<keyword evidence="7" id="KW-0175">Coiled coil</keyword>
<evidence type="ECO:0000256" key="7">
    <source>
        <dbReference type="ARBA" id="ARBA00023054"/>
    </source>
</evidence>
<comment type="subcellular location">
    <subcellularLocation>
        <location evidence="1">Endosome</location>
    </subcellularLocation>
</comment>
<dbReference type="HOGENOM" id="CLU_008660_0_0_1"/>
<keyword evidence="14" id="KW-1185">Reference proteome</keyword>
<feature type="compositionally biased region" description="Basic and acidic residues" evidence="9">
    <location>
        <begin position="491"/>
        <end position="511"/>
    </location>
</feature>
<evidence type="ECO:0000259" key="11">
    <source>
        <dbReference type="PROSITE" id="PS50023"/>
    </source>
</evidence>
<evidence type="ECO:0000259" key="10">
    <source>
        <dbReference type="PROSITE" id="PS50021"/>
    </source>
</evidence>
<feature type="compositionally biased region" description="Polar residues" evidence="9">
    <location>
        <begin position="585"/>
        <end position="605"/>
    </location>
</feature>
<feature type="compositionally biased region" description="Acidic residues" evidence="9">
    <location>
        <begin position="480"/>
        <end position="490"/>
    </location>
</feature>
<evidence type="ECO:0000256" key="4">
    <source>
        <dbReference type="ARBA" id="ARBA00022753"/>
    </source>
</evidence>
<dbReference type="InterPro" id="IPR022735">
    <property type="entry name" value="bMERB_dom"/>
</dbReference>
<dbReference type="SMART" id="SM01203">
    <property type="entry name" value="DUF3585"/>
    <property type="match status" value="1"/>
</dbReference>
<evidence type="ECO:0000256" key="9">
    <source>
        <dbReference type="SAM" id="MobiDB-lite"/>
    </source>
</evidence>
<reference evidence="13 14" key="1">
    <citation type="journal article" date="2007" name="Nature">
        <title>Evolution of genes and genomes on the Drosophila phylogeny.</title>
        <authorList>
            <consortium name="Drosophila 12 Genomes Consortium"/>
            <person name="Clark A.G."/>
            <person name="Eisen M.B."/>
            <person name="Smith D.R."/>
            <person name="Bergman C.M."/>
            <person name="Oliver B."/>
            <person name="Markow T.A."/>
            <person name="Kaufman T.C."/>
            <person name="Kellis M."/>
            <person name="Gelbart W."/>
            <person name="Iyer V.N."/>
            <person name="Pollard D.A."/>
            <person name="Sackton T.B."/>
            <person name="Larracuente A.M."/>
            <person name="Singh N.D."/>
            <person name="Abad J.P."/>
            <person name="Abt D.N."/>
            <person name="Adryan B."/>
            <person name="Aguade M."/>
            <person name="Akashi H."/>
            <person name="Anderson W.W."/>
            <person name="Aquadro C.F."/>
            <person name="Ardell D.H."/>
            <person name="Arguello R."/>
            <person name="Artieri C.G."/>
            <person name="Barbash D.A."/>
            <person name="Barker D."/>
            <person name="Barsanti P."/>
            <person name="Batterham P."/>
            <person name="Batzoglou S."/>
            <person name="Begun D."/>
            <person name="Bhutkar A."/>
            <person name="Blanco E."/>
            <person name="Bosak S.A."/>
            <person name="Bradley R.K."/>
            <person name="Brand A.D."/>
            <person name="Brent M.R."/>
            <person name="Brooks A.N."/>
            <person name="Brown R.H."/>
            <person name="Butlin R.K."/>
            <person name="Caggese C."/>
            <person name="Calvi B.R."/>
            <person name="Bernardo de Carvalho A."/>
            <person name="Caspi A."/>
            <person name="Castrezana S."/>
            <person name="Celniker S.E."/>
            <person name="Chang J.L."/>
            <person name="Chapple C."/>
            <person name="Chatterji S."/>
            <person name="Chinwalla A."/>
            <person name="Civetta A."/>
            <person name="Clifton S.W."/>
            <person name="Comeron J.M."/>
            <person name="Costello J.C."/>
            <person name="Coyne J.A."/>
            <person name="Daub J."/>
            <person name="David R.G."/>
            <person name="Delcher A.L."/>
            <person name="Delehaunty K."/>
            <person name="Do C.B."/>
            <person name="Ebling H."/>
            <person name="Edwards K."/>
            <person name="Eickbush T."/>
            <person name="Evans J.D."/>
            <person name="Filipski A."/>
            <person name="Findeiss S."/>
            <person name="Freyhult E."/>
            <person name="Fulton L."/>
            <person name="Fulton R."/>
            <person name="Garcia A.C."/>
            <person name="Gardiner A."/>
            <person name="Garfield D.A."/>
            <person name="Garvin B.E."/>
            <person name="Gibson G."/>
            <person name="Gilbert D."/>
            <person name="Gnerre S."/>
            <person name="Godfrey J."/>
            <person name="Good R."/>
            <person name="Gotea V."/>
            <person name="Gravely B."/>
            <person name="Greenberg A.J."/>
            <person name="Griffiths-Jones S."/>
            <person name="Gross S."/>
            <person name="Guigo R."/>
            <person name="Gustafson E.A."/>
            <person name="Haerty W."/>
            <person name="Hahn M.W."/>
            <person name="Halligan D.L."/>
            <person name="Halpern A.L."/>
            <person name="Halter G.M."/>
            <person name="Han M.V."/>
            <person name="Heger A."/>
            <person name="Hillier L."/>
            <person name="Hinrichs A.S."/>
            <person name="Holmes I."/>
            <person name="Hoskins R.A."/>
            <person name="Hubisz M.J."/>
            <person name="Hultmark D."/>
            <person name="Huntley M.A."/>
            <person name="Jaffe D.B."/>
            <person name="Jagadeeshan S."/>
            <person name="Jeck W.R."/>
            <person name="Johnson J."/>
            <person name="Jones C.D."/>
            <person name="Jordan W.C."/>
            <person name="Karpen G.H."/>
            <person name="Kataoka E."/>
            <person name="Keightley P.D."/>
            <person name="Kheradpour P."/>
            <person name="Kirkness E.F."/>
            <person name="Koerich L.B."/>
            <person name="Kristiansen K."/>
            <person name="Kudrna D."/>
            <person name="Kulathinal R.J."/>
            <person name="Kumar S."/>
            <person name="Kwok R."/>
            <person name="Lander E."/>
            <person name="Langley C.H."/>
            <person name="Lapoint R."/>
            <person name="Lazzaro B.P."/>
            <person name="Lee S.J."/>
            <person name="Levesque L."/>
            <person name="Li R."/>
            <person name="Lin C.F."/>
            <person name="Lin M.F."/>
            <person name="Lindblad-Toh K."/>
            <person name="Llopart A."/>
            <person name="Long M."/>
            <person name="Low L."/>
            <person name="Lozovsky E."/>
            <person name="Lu J."/>
            <person name="Luo M."/>
            <person name="Machado C.A."/>
            <person name="Makalowski W."/>
            <person name="Marzo M."/>
            <person name="Matsuda M."/>
            <person name="Matzkin L."/>
            <person name="McAllister B."/>
            <person name="McBride C.S."/>
            <person name="McKernan B."/>
            <person name="McKernan K."/>
            <person name="Mendez-Lago M."/>
            <person name="Minx P."/>
            <person name="Mollenhauer M.U."/>
            <person name="Montooth K."/>
            <person name="Mount S.M."/>
            <person name="Mu X."/>
            <person name="Myers E."/>
            <person name="Negre B."/>
            <person name="Newfeld S."/>
            <person name="Nielsen R."/>
            <person name="Noor M.A."/>
            <person name="O'Grady P."/>
            <person name="Pachter L."/>
            <person name="Papaceit M."/>
            <person name="Parisi M.J."/>
            <person name="Parisi M."/>
            <person name="Parts L."/>
            <person name="Pedersen J.S."/>
            <person name="Pesole G."/>
            <person name="Phillippy A.M."/>
            <person name="Ponting C.P."/>
            <person name="Pop M."/>
            <person name="Porcelli D."/>
            <person name="Powell J.R."/>
            <person name="Prohaska S."/>
            <person name="Pruitt K."/>
            <person name="Puig M."/>
            <person name="Quesneville H."/>
            <person name="Ram K.R."/>
            <person name="Rand D."/>
            <person name="Rasmussen M.D."/>
            <person name="Reed L.K."/>
            <person name="Reenan R."/>
            <person name="Reily A."/>
            <person name="Remington K.A."/>
            <person name="Rieger T.T."/>
            <person name="Ritchie M.G."/>
            <person name="Robin C."/>
            <person name="Rogers Y.H."/>
            <person name="Rohde C."/>
            <person name="Rozas J."/>
            <person name="Rubenfield M.J."/>
            <person name="Ruiz A."/>
            <person name="Russo S."/>
            <person name="Salzberg S.L."/>
            <person name="Sanchez-Gracia A."/>
            <person name="Saranga D.J."/>
            <person name="Sato H."/>
            <person name="Schaeffer S.W."/>
            <person name="Schatz M.C."/>
            <person name="Schlenke T."/>
            <person name="Schwartz R."/>
            <person name="Segarra C."/>
            <person name="Singh R.S."/>
            <person name="Sirot L."/>
            <person name="Sirota M."/>
            <person name="Sisneros N.B."/>
            <person name="Smith C.D."/>
            <person name="Smith T.F."/>
            <person name="Spieth J."/>
            <person name="Stage D.E."/>
            <person name="Stark A."/>
            <person name="Stephan W."/>
            <person name="Strausberg R.L."/>
            <person name="Strempel S."/>
            <person name="Sturgill D."/>
            <person name="Sutton G."/>
            <person name="Sutton G.G."/>
            <person name="Tao W."/>
            <person name="Teichmann S."/>
            <person name="Tobari Y.N."/>
            <person name="Tomimura Y."/>
            <person name="Tsolas J.M."/>
            <person name="Valente V.L."/>
            <person name="Venter E."/>
            <person name="Venter J.C."/>
            <person name="Vicario S."/>
            <person name="Vieira F.G."/>
            <person name="Vilella A.J."/>
            <person name="Villasante A."/>
            <person name="Walenz B."/>
            <person name="Wang J."/>
            <person name="Wasserman M."/>
            <person name="Watts T."/>
            <person name="Wilson D."/>
            <person name="Wilson R.K."/>
            <person name="Wing R.A."/>
            <person name="Wolfner M.F."/>
            <person name="Wong A."/>
            <person name="Wong G.K."/>
            <person name="Wu C.I."/>
            <person name="Wu G."/>
            <person name="Yamamoto D."/>
            <person name="Yang H.P."/>
            <person name="Yang S.P."/>
            <person name="Yorke J.A."/>
            <person name="Yoshida K."/>
            <person name="Zdobnov E."/>
            <person name="Zhang P."/>
            <person name="Zhang Y."/>
            <person name="Zimin A.V."/>
            <person name="Baldwin J."/>
            <person name="Abdouelleil A."/>
            <person name="Abdulkadir J."/>
            <person name="Abebe A."/>
            <person name="Abera B."/>
            <person name="Abreu J."/>
            <person name="Acer S.C."/>
            <person name="Aftuck L."/>
            <person name="Alexander A."/>
            <person name="An P."/>
            <person name="Anderson E."/>
            <person name="Anderson S."/>
            <person name="Arachi H."/>
            <person name="Azer M."/>
            <person name="Bachantsang P."/>
            <person name="Barry A."/>
            <person name="Bayul T."/>
            <person name="Berlin A."/>
            <person name="Bessette D."/>
            <person name="Bloom T."/>
            <person name="Blye J."/>
            <person name="Boguslavskiy L."/>
            <person name="Bonnet C."/>
            <person name="Boukhgalter B."/>
            <person name="Bourzgui I."/>
            <person name="Brown A."/>
            <person name="Cahill P."/>
            <person name="Channer S."/>
            <person name="Cheshatsang Y."/>
            <person name="Chuda L."/>
            <person name="Citroen M."/>
            <person name="Collymore A."/>
            <person name="Cooke P."/>
            <person name="Costello M."/>
            <person name="D'Aco K."/>
            <person name="Daza R."/>
            <person name="De Haan G."/>
            <person name="DeGray S."/>
            <person name="DeMaso C."/>
            <person name="Dhargay N."/>
            <person name="Dooley K."/>
            <person name="Dooley E."/>
            <person name="Doricent M."/>
            <person name="Dorje P."/>
            <person name="Dorjee K."/>
            <person name="Dupes A."/>
            <person name="Elong R."/>
            <person name="Falk J."/>
            <person name="Farina A."/>
            <person name="Faro S."/>
            <person name="Ferguson D."/>
            <person name="Fisher S."/>
            <person name="Foley C.D."/>
            <person name="Franke A."/>
            <person name="Friedrich D."/>
            <person name="Gadbois L."/>
            <person name="Gearin G."/>
            <person name="Gearin C.R."/>
            <person name="Giannoukos G."/>
            <person name="Goode T."/>
            <person name="Graham J."/>
            <person name="Grandbois E."/>
            <person name="Grewal S."/>
            <person name="Gyaltsen K."/>
            <person name="Hafez N."/>
            <person name="Hagos B."/>
            <person name="Hall J."/>
            <person name="Henson C."/>
            <person name="Hollinger A."/>
            <person name="Honan T."/>
            <person name="Huard M.D."/>
            <person name="Hughes L."/>
            <person name="Hurhula B."/>
            <person name="Husby M.E."/>
            <person name="Kamat A."/>
            <person name="Kanga B."/>
            <person name="Kashin S."/>
            <person name="Khazanovich D."/>
            <person name="Kisner P."/>
            <person name="Lance K."/>
            <person name="Lara M."/>
            <person name="Lee W."/>
            <person name="Lennon N."/>
            <person name="Letendre F."/>
            <person name="LeVine R."/>
            <person name="Lipovsky A."/>
            <person name="Liu X."/>
            <person name="Liu J."/>
            <person name="Liu S."/>
            <person name="Lokyitsang T."/>
            <person name="Lokyitsang Y."/>
            <person name="Lubonja R."/>
            <person name="Lui A."/>
            <person name="MacDonald P."/>
            <person name="Magnisalis V."/>
            <person name="Maru K."/>
            <person name="Matthews C."/>
            <person name="McCusker W."/>
            <person name="McDonough S."/>
            <person name="Mehta T."/>
            <person name="Meldrim J."/>
            <person name="Meneus L."/>
            <person name="Mihai O."/>
            <person name="Mihalev A."/>
            <person name="Mihova T."/>
            <person name="Mittelman R."/>
            <person name="Mlenga V."/>
            <person name="Montmayeur A."/>
            <person name="Mulrain L."/>
            <person name="Navidi A."/>
            <person name="Naylor J."/>
            <person name="Negash T."/>
            <person name="Nguyen T."/>
            <person name="Nguyen N."/>
            <person name="Nicol R."/>
            <person name="Norbu C."/>
            <person name="Norbu N."/>
            <person name="Novod N."/>
            <person name="O'Neill B."/>
            <person name="Osman S."/>
            <person name="Markiewicz E."/>
            <person name="Oyono O.L."/>
            <person name="Patti C."/>
            <person name="Phunkhang P."/>
            <person name="Pierre F."/>
            <person name="Priest M."/>
            <person name="Raghuraman S."/>
            <person name="Rege F."/>
            <person name="Reyes R."/>
            <person name="Rise C."/>
            <person name="Rogov P."/>
            <person name="Ross K."/>
            <person name="Ryan E."/>
            <person name="Settipalli S."/>
            <person name="Shea T."/>
            <person name="Sherpa N."/>
            <person name="Shi L."/>
            <person name="Shih D."/>
            <person name="Sparrow T."/>
            <person name="Spaulding J."/>
            <person name="Stalker J."/>
            <person name="Stange-Thomann N."/>
            <person name="Stavropoulos S."/>
            <person name="Stone C."/>
            <person name="Strader C."/>
            <person name="Tesfaye S."/>
            <person name="Thomson T."/>
            <person name="Thoulutsang Y."/>
            <person name="Thoulutsang D."/>
            <person name="Topham K."/>
            <person name="Topping I."/>
            <person name="Tsamla T."/>
            <person name="Vassiliev H."/>
            <person name="Vo A."/>
            <person name="Wangchuk T."/>
            <person name="Wangdi T."/>
            <person name="Weiand M."/>
            <person name="Wilkinson J."/>
            <person name="Wilson A."/>
            <person name="Yadav S."/>
            <person name="Young G."/>
            <person name="Yu Q."/>
            <person name="Zembek L."/>
            <person name="Zhong D."/>
            <person name="Zimmer A."/>
            <person name="Zwirko Z."/>
            <person name="Jaffe D.B."/>
            <person name="Alvarez P."/>
            <person name="Brockman W."/>
            <person name="Butler J."/>
            <person name="Chin C."/>
            <person name="Gnerre S."/>
            <person name="Grabherr M."/>
            <person name="Kleber M."/>
            <person name="Mauceli E."/>
            <person name="MacCallum I."/>
        </authorList>
    </citation>
    <scope>NUCLEOTIDE SEQUENCE [LARGE SCALE GENOMIC DNA]</scope>
    <source>
        <strain evidence="14">Tucson 14030-0811.24</strain>
    </source>
</reference>
<dbReference type="Gene3D" id="1.10.418.10">
    <property type="entry name" value="Calponin-like domain"/>
    <property type="match status" value="1"/>
</dbReference>
<feature type="domain" description="LIM zinc-binding" evidence="11">
    <location>
        <begin position="158"/>
        <end position="220"/>
    </location>
</feature>
<evidence type="ECO:0000256" key="3">
    <source>
        <dbReference type="ARBA" id="ARBA00022723"/>
    </source>
</evidence>
<keyword evidence="6 8" id="KW-0440">LIM domain</keyword>
<feature type="compositionally biased region" description="Polar residues" evidence="9">
    <location>
        <begin position="130"/>
        <end position="148"/>
    </location>
</feature>
<dbReference type="GO" id="GO:0005768">
    <property type="term" value="C:endosome"/>
    <property type="evidence" value="ECO:0007669"/>
    <property type="project" value="UniProtKB-SubCell"/>
</dbReference>
<evidence type="ECO:0000313" key="14">
    <source>
        <dbReference type="Proteomes" id="UP000007798"/>
    </source>
</evidence>
<dbReference type="InterPro" id="IPR050540">
    <property type="entry name" value="F-actin_Monoox_Mical"/>
</dbReference>
<feature type="compositionally biased region" description="Polar residues" evidence="9">
    <location>
        <begin position="331"/>
        <end position="344"/>
    </location>
</feature>
<feature type="compositionally biased region" description="Basic and acidic residues" evidence="9">
    <location>
        <begin position="435"/>
        <end position="458"/>
    </location>
</feature>
<protein>
    <recommendedName>
        <fullName evidence="15">MICAL-like protein 1</fullName>
    </recommendedName>
</protein>
<keyword evidence="5 8" id="KW-0862">Zinc</keyword>
<dbReference type="SMART" id="SM00033">
    <property type="entry name" value="CH"/>
    <property type="match status" value="1"/>
</dbReference>
<dbReference type="Proteomes" id="UP000007798">
    <property type="component" value="Unassembled WGS sequence"/>
</dbReference>
<dbReference type="SMR" id="B4NPF9"/>
<feature type="compositionally biased region" description="Polar residues" evidence="9">
    <location>
        <begin position="612"/>
        <end position="625"/>
    </location>
</feature>
<proteinExistence type="predicted"/>
<evidence type="ECO:0000256" key="1">
    <source>
        <dbReference type="ARBA" id="ARBA00004177"/>
    </source>
</evidence>
<feature type="region of interest" description="Disordered" evidence="9">
    <location>
        <begin position="1052"/>
        <end position="1072"/>
    </location>
</feature>
<feature type="region of interest" description="Disordered" evidence="9">
    <location>
        <begin position="270"/>
        <end position="294"/>
    </location>
</feature>
<evidence type="ECO:0000256" key="5">
    <source>
        <dbReference type="ARBA" id="ARBA00022833"/>
    </source>
</evidence>
<dbReference type="InterPro" id="IPR001715">
    <property type="entry name" value="CH_dom"/>
</dbReference>
<evidence type="ECO:0000256" key="8">
    <source>
        <dbReference type="PROSITE-ProRule" id="PRU00125"/>
    </source>
</evidence>
<dbReference type="AlphaFoldDB" id="B4NPF9"/>
<organism evidence="13 14">
    <name type="scientific">Drosophila willistoni</name>
    <name type="common">Fruit fly</name>
    <dbReference type="NCBI Taxonomy" id="7260"/>
    <lineage>
        <taxon>Eukaryota</taxon>
        <taxon>Metazoa</taxon>
        <taxon>Ecdysozoa</taxon>
        <taxon>Arthropoda</taxon>
        <taxon>Hexapoda</taxon>
        <taxon>Insecta</taxon>
        <taxon>Pterygota</taxon>
        <taxon>Neoptera</taxon>
        <taxon>Endopterygota</taxon>
        <taxon>Diptera</taxon>
        <taxon>Brachycera</taxon>
        <taxon>Muscomorpha</taxon>
        <taxon>Ephydroidea</taxon>
        <taxon>Drosophilidae</taxon>
        <taxon>Drosophila</taxon>
        <taxon>Sophophora</taxon>
    </lineage>
</organism>
<feature type="compositionally biased region" description="Polar residues" evidence="9">
    <location>
        <begin position="277"/>
        <end position="286"/>
    </location>
</feature>
<dbReference type="KEGG" id="dwi:6653103"/>